<comment type="caution">
    <text evidence="1">The sequence shown here is derived from an EMBL/GenBank/DDBJ whole genome shotgun (WGS) entry which is preliminary data.</text>
</comment>
<dbReference type="PANTHER" id="PTHR47501:SF5">
    <property type="entry name" value="HAT C-TERMINAL DIMERISATION DOMAIN-CONTAINING PROTEIN"/>
    <property type="match status" value="1"/>
</dbReference>
<organism evidence="1 2">
    <name type="scientific">Alosa alosa</name>
    <name type="common">allis shad</name>
    <dbReference type="NCBI Taxonomy" id="278164"/>
    <lineage>
        <taxon>Eukaryota</taxon>
        <taxon>Metazoa</taxon>
        <taxon>Chordata</taxon>
        <taxon>Craniata</taxon>
        <taxon>Vertebrata</taxon>
        <taxon>Euteleostomi</taxon>
        <taxon>Actinopterygii</taxon>
        <taxon>Neopterygii</taxon>
        <taxon>Teleostei</taxon>
        <taxon>Clupei</taxon>
        <taxon>Clupeiformes</taxon>
        <taxon>Clupeoidei</taxon>
        <taxon>Clupeidae</taxon>
        <taxon>Alosa</taxon>
    </lineage>
</organism>
<gene>
    <name evidence="1" type="ORF">AALO_G00185760</name>
</gene>
<sequence>MAFLSEYLTTMSPVAKAINILQGEKDVQMGWLLPTITTLITKLEKMKPSLRFCKPLVDALLGGLRKRFDPMMSDPELIAAAVLNPKFKTSWTSDEDILKLGLGYIKEHLPDHDEGLYPADSSSTSDEEDFFSNIRHTHTQETVKQLDAYLTCAAEGVTMLTAYAAVCRSLKLNTALPASAACERLFSAAGLIFRPKRAAISSRNFENQLLLKLNKDFYNFN</sequence>
<dbReference type="Proteomes" id="UP000823561">
    <property type="component" value="Chromosome 13"/>
</dbReference>
<dbReference type="InterPro" id="IPR012337">
    <property type="entry name" value="RNaseH-like_sf"/>
</dbReference>
<reference evidence="1" key="1">
    <citation type="submission" date="2020-10" db="EMBL/GenBank/DDBJ databases">
        <title>Chromosome-scale genome assembly of the Allis shad, Alosa alosa.</title>
        <authorList>
            <person name="Margot Z."/>
            <person name="Christophe K."/>
            <person name="Cabau C."/>
            <person name="Louis A."/>
            <person name="Berthelot C."/>
            <person name="Parey E."/>
            <person name="Roest Crollius H."/>
            <person name="Montfort J."/>
            <person name="Robinson-Rechavi M."/>
            <person name="Bucao C."/>
            <person name="Bouchez O."/>
            <person name="Gislard M."/>
            <person name="Lluch J."/>
            <person name="Milhes M."/>
            <person name="Lampietro C."/>
            <person name="Lopez Roques C."/>
            <person name="Donnadieu C."/>
            <person name="Braasch I."/>
            <person name="Desvignes T."/>
            <person name="Postlethwait J."/>
            <person name="Bobe J."/>
            <person name="Guiguen Y."/>
        </authorList>
    </citation>
    <scope>NUCLEOTIDE SEQUENCE</scope>
    <source>
        <strain evidence="1">M-15738</strain>
        <tissue evidence="1">Blood</tissue>
    </source>
</reference>
<evidence type="ECO:0008006" key="3">
    <source>
        <dbReference type="Google" id="ProtNLM"/>
    </source>
</evidence>
<name>A0AAV6GAR6_9TELE</name>
<keyword evidence="2" id="KW-1185">Reference proteome</keyword>
<accession>A0AAV6GAR6</accession>
<dbReference type="AlphaFoldDB" id="A0AAV6GAR6"/>
<evidence type="ECO:0000313" key="1">
    <source>
        <dbReference type="EMBL" id="KAG5271930.1"/>
    </source>
</evidence>
<dbReference type="PANTHER" id="PTHR47501">
    <property type="entry name" value="TRANSPOSASE-RELATED"/>
    <property type="match status" value="1"/>
</dbReference>
<proteinExistence type="predicted"/>
<evidence type="ECO:0000313" key="2">
    <source>
        <dbReference type="Proteomes" id="UP000823561"/>
    </source>
</evidence>
<protein>
    <recommendedName>
        <fullName evidence="3">HAT C-terminal dimerisation domain-containing protein</fullName>
    </recommendedName>
</protein>
<dbReference type="SUPFAM" id="SSF53098">
    <property type="entry name" value="Ribonuclease H-like"/>
    <property type="match status" value="1"/>
</dbReference>
<dbReference type="EMBL" id="JADWDJ010000013">
    <property type="protein sequence ID" value="KAG5271930.1"/>
    <property type="molecule type" value="Genomic_DNA"/>
</dbReference>